<keyword evidence="6" id="KW-1133">Transmembrane helix</keyword>
<proteinExistence type="inferred from homology"/>
<keyword evidence="5" id="KW-0256">Endoplasmic reticulum</keyword>
<dbReference type="PANTHER" id="PTHR13460">
    <property type="match status" value="1"/>
</dbReference>
<keyword evidence="4" id="KW-0732">Signal</keyword>
<evidence type="ECO:0000256" key="4">
    <source>
        <dbReference type="ARBA" id="ARBA00022729"/>
    </source>
</evidence>
<keyword evidence="9" id="KW-0119">Carbohydrate metabolism</keyword>
<dbReference type="Proteomes" id="UP001491310">
    <property type="component" value="Unassembled WGS sequence"/>
</dbReference>
<gene>
    <name evidence="11" type="ORF">WJX75_006541</name>
</gene>
<protein>
    <recommendedName>
        <fullName evidence="10">Malectin domain-containing protein</fullName>
    </recommendedName>
</protein>
<evidence type="ECO:0000313" key="11">
    <source>
        <dbReference type="EMBL" id="KAK9907587.1"/>
    </source>
</evidence>
<feature type="domain" description="Malectin" evidence="10">
    <location>
        <begin position="1"/>
        <end position="80"/>
    </location>
</feature>
<name>A0ABR2YLF8_9CHLO</name>
<feature type="domain" description="Malectin" evidence="10">
    <location>
        <begin position="141"/>
        <end position="261"/>
    </location>
</feature>
<evidence type="ECO:0000256" key="1">
    <source>
        <dbReference type="ARBA" id="ARBA00004115"/>
    </source>
</evidence>
<dbReference type="InterPro" id="IPR039155">
    <property type="entry name" value="MLEC"/>
</dbReference>
<evidence type="ECO:0000256" key="9">
    <source>
        <dbReference type="ARBA" id="ARBA00023277"/>
    </source>
</evidence>
<dbReference type="PANTHER" id="PTHR13460:SF0">
    <property type="entry name" value="MALECTIN"/>
    <property type="match status" value="1"/>
</dbReference>
<sequence length="318" mass="33771">MYATNRVGPSFLYSFGPINLLMPNEIYNVTLYFVELYWSHSGDRLFNVSANNVTILADFDIFKTAGGKETAANVTFPVKLGPMGQLVLEFDSVKDQASLAGISVAGPLAPSFKLQSFLQNDTTSNADLYGPALVRLDTGALNHSYTDSTGTVWEADSSYQGGGVEVFNDVIANASDGTGKLHTTNRVGGSFSYSFSAADGLEANKTYTVVLHAADLYWSKPRQRIFSVTANGATVLKAFDVIAAAGGPLRATQAAFNVTTTPDATIMLQWTSIKDQAIVAGAPAYSARALDPVFASPPTYSPPAYGRPPSYGSYGGAF</sequence>
<dbReference type="EMBL" id="JALJOT010000009">
    <property type="protein sequence ID" value="KAK9907587.1"/>
    <property type="molecule type" value="Genomic_DNA"/>
</dbReference>
<evidence type="ECO:0000256" key="8">
    <source>
        <dbReference type="ARBA" id="ARBA00023180"/>
    </source>
</evidence>
<evidence type="ECO:0000256" key="7">
    <source>
        <dbReference type="ARBA" id="ARBA00023136"/>
    </source>
</evidence>
<evidence type="ECO:0000256" key="2">
    <source>
        <dbReference type="ARBA" id="ARBA00009141"/>
    </source>
</evidence>
<keyword evidence="3" id="KW-0812">Transmembrane</keyword>
<evidence type="ECO:0000256" key="5">
    <source>
        <dbReference type="ARBA" id="ARBA00022824"/>
    </source>
</evidence>
<dbReference type="Pfam" id="PF11721">
    <property type="entry name" value="Malectin"/>
    <property type="match status" value="2"/>
</dbReference>
<comment type="similarity">
    <text evidence="2">Belongs to the malectin family.</text>
</comment>
<comment type="caution">
    <text evidence="11">The sequence shown here is derived from an EMBL/GenBank/DDBJ whole genome shotgun (WGS) entry which is preliminary data.</text>
</comment>
<keyword evidence="8" id="KW-0325">Glycoprotein</keyword>
<evidence type="ECO:0000256" key="6">
    <source>
        <dbReference type="ARBA" id="ARBA00022989"/>
    </source>
</evidence>
<accession>A0ABR2YLF8</accession>
<keyword evidence="7" id="KW-0472">Membrane</keyword>
<evidence type="ECO:0000313" key="12">
    <source>
        <dbReference type="Proteomes" id="UP001491310"/>
    </source>
</evidence>
<evidence type="ECO:0000256" key="3">
    <source>
        <dbReference type="ARBA" id="ARBA00022692"/>
    </source>
</evidence>
<dbReference type="Gene3D" id="2.60.120.430">
    <property type="entry name" value="Galactose-binding lectin"/>
    <property type="match status" value="2"/>
</dbReference>
<comment type="subcellular location">
    <subcellularLocation>
        <location evidence="1">Endoplasmic reticulum membrane</location>
        <topology evidence="1">Single-pass type I membrane protein</topology>
    </subcellularLocation>
</comment>
<dbReference type="InterPro" id="IPR021720">
    <property type="entry name" value="Malectin_dom"/>
</dbReference>
<organism evidence="11 12">
    <name type="scientific">Coccomyxa subellipsoidea</name>
    <dbReference type="NCBI Taxonomy" id="248742"/>
    <lineage>
        <taxon>Eukaryota</taxon>
        <taxon>Viridiplantae</taxon>
        <taxon>Chlorophyta</taxon>
        <taxon>core chlorophytes</taxon>
        <taxon>Trebouxiophyceae</taxon>
        <taxon>Trebouxiophyceae incertae sedis</taxon>
        <taxon>Coccomyxaceae</taxon>
        <taxon>Coccomyxa</taxon>
    </lineage>
</organism>
<evidence type="ECO:0000259" key="10">
    <source>
        <dbReference type="Pfam" id="PF11721"/>
    </source>
</evidence>
<reference evidence="11 12" key="1">
    <citation type="journal article" date="2024" name="Nat. Commun.">
        <title>Phylogenomics reveals the evolutionary origins of lichenization in chlorophyte algae.</title>
        <authorList>
            <person name="Puginier C."/>
            <person name="Libourel C."/>
            <person name="Otte J."/>
            <person name="Skaloud P."/>
            <person name="Haon M."/>
            <person name="Grisel S."/>
            <person name="Petersen M."/>
            <person name="Berrin J.G."/>
            <person name="Delaux P.M."/>
            <person name="Dal Grande F."/>
            <person name="Keller J."/>
        </authorList>
    </citation>
    <scope>NUCLEOTIDE SEQUENCE [LARGE SCALE GENOMIC DNA]</scope>
    <source>
        <strain evidence="11 12">SAG 216-7</strain>
    </source>
</reference>
<keyword evidence="12" id="KW-1185">Reference proteome</keyword>